<dbReference type="GO" id="GO:0043679">
    <property type="term" value="C:axon terminus"/>
    <property type="evidence" value="ECO:0007669"/>
    <property type="project" value="TreeGrafter"/>
</dbReference>
<accession>V8NJN3</accession>
<dbReference type="GO" id="GO:0005184">
    <property type="term" value="F:neuropeptide hormone activity"/>
    <property type="evidence" value="ECO:0007669"/>
    <property type="project" value="InterPro"/>
</dbReference>
<dbReference type="GO" id="GO:0097746">
    <property type="term" value="P:blood vessel diameter maintenance"/>
    <property type="evidence" value="ECO:0007669"/>
    <property type="project" value="UniProtKB-KW"/>
</dbReference>
<evidence type="ECO:0000256" key="10">
    <source>
        <dbReference type="ARBA" id="ARBA00025449"/>
    </source>
</evidence>
<keyword evidence="5" id="KW-0964">Secreted</keyword>
<feature type="signal peptide" evidence="12">
    <location>
        <begin position="1"/>
        <end position="23"/>
    </location>
</feature>
<sequence length="46" mass="5101">MARMVKMQLVCAMLLASSSWSLGSDSEEEMKALEADLLTNMYTSKV</sequence>
<evidence type="ECO:0000256" key="11">
    <source>
        <dbReference type="ARBA" id="ARBA00046937"/>
    </source>
</evidence>
<feature type="non-terminal residue" evidence="13">
    <location>
        <position position="46"/>
    </location>
</feature>
<evidence type="ECO:0000256" key="3">
    <source>
        <dbReference type="ARBA" id="ARBA00009827"/>
    </source>
</evidence>
<dbReference type="Proteomes" id="UP000018936">
    <property type="component" value="Unassembled WGS sequence"/>
</dbReference>
<evidence type="ECO:0000256" key="5">
    <source>
        <dbReference type="ARBA" id="ARBA00022525"/>
    </source>
</evidence>
<dbReference type="GO" id="GO:0030133">
    <property type="term" value="C:transport vesicle"/>
    <property type="evidence" value="ECO:0007669"/>
    <property type="project" value="UniProtKB-SubCell"/>
</dbReference>
<dbReference type="PANTHER" id="PTHR15356:SF0">
    <property type="entry name" value="NEUROTENSIN_NEUROMEDIN N"/>
    <property type="match status" value="1"/>
</dbReference>
<name>V8NJN3_OPHHA</name>
<dbReference type="EMBL" id="AZIM01003335">
    <property type="protein sequence ID" value="ETE62295.1"/>
    <property type="molecule type" value="Genomic_DNA"/>
</dbReference>
<dbReference type="GO" id="GO:0005576">
    <property type="term" value="C:extracellular region"/>
    <property type="evidence" value="ECO:0007669"/>
    <property type="project" value="UniProtKB-SubCell"/>
</dbReference>
<dbReference type="PRINTS" id="PR01668">
    <property type="entry name" value="NEUROTENSIN"/>
</dbReference>
<evidence type="ECO:0000256" key="2">
    <source>
        <dbReference type="ARBA" id="ARBA00004613"/>
    </source>
</evidence>
<dbReference type="PANTHER" id="PTHR15356">
    <property type="entry name" value="NEUROTENSIN/NEUROMEDIN N"/>
    <property type="match status" value="1"/>
</dbReference>
<evidence type="ECO:0000313" key="14">
    <source>
        <dbReference type="Proteomes" id="UP000018936"/>
    </source>
</evidence>
<feature type="chain" id="PRO_5004770945" description="Neurotensin/neuromedin N" evidence="12">
    <location>
        <begin position="24"/>
        <end position="46"/>
    </location>
</feature>
<protein>
    <recommendedName>
        <fullName evidence="4">Neurotensin/neuromedin N</fullName>
    </recommendedName>
</protein>
<comment type="subcellular location">
    <subcellularLocation>
        <location evidence="1">Cytoplasmic vesicle</location>
        <location evidence="1">Secretory vesicle</location>
    </subcellularLocation>
    <subcellularLocation>
        <location evidence="2">Secreted</location>
    </subcellularLocation>
</comment>
<comment type="similarity">
    <text evidence="3">Belongs to the neurotensin family.</text>
</comment>
<evidence type="ECO:0000256" key="7">
    <source>
        <dbReference type="ARBA" id="ARBA00022729"/>
    </source>
</evidence>
<evidence type="ECO:0000256" key="9">
    <source>
        <dbReference type="ARBA" id="ARBA00023329"/>
    </source>
</evidence>
<keyword evidence="9" id="KW-0968">Cytoplasmic vesicle</keyword>
<organism evidence="13 14">
    <name type="scientific">Ophiophagus hannah</name>
    <name type="common">King cobra</name>
    <name type="synonym">Naja hannah</name>
    <dbReference type="NCBI Taxonomy" id="8665"/>
    <lineage>
        <taxon>Eukaryota</taxon>
        <taxon>Metazoa</taxon>
        <taxon>Chordata</taxon>
        <taxon>Craniata</taxon>
        <taxon>Vertebrata</taxon>
        <taxon>Euteleostomi</taxon>
        <taxon>Lepidosauria</taxon>
        <taxon>Squamata</taxon>
        <taxon>Bifurcata</taxon>
        <taxon>Unidentata</taxon>
        <taxon>Episquamata</taxon>
        <taxon>Toxicofera</taxon>
        <taxon>Serpentes</taxon>
        <taxon>Colubroidea</taxon>
        <taxon>Elapidae</taxon>
        <taxon>Elapinae</taxon>
        <taxon>Ophiophagus</taxon>
    </lineage>
</organism>
<keyword evidence="8" id="KW-0838">Vasoactive</keyword>
<evidence type="ECO:0000256" key="4">
    <source>
        <dbReference type="ARBA" id="ARBA00016213"/>
    </source>
</evidence>
<keyword evidence="14" id="KW-1185">Reference proteome</keyword>
<evidence type="ECO:0000256" key="1">
    <source>
        <dbReference type="ARBA" id="ARBA00004398"/>
    </source>
</evidence>
<comment type="caution">
    <text evidence="13">The sequence shown here is derived from an EMBL/GenBank/DDBJ whole genome shotgun (WGS) entry which is preliminary data.</text>
</comment>
<gene>
    <name evidence="13" type="primary">NTS</name>
    <name evidence="13" type="ORF">L345_11949</name>
</gene>
<evidence type="ECO:0000256" key="8">
    <source>
        <dbReference type="ARBA" id="ARBA00022858"/>
    </source>
</evidence>
<keyword evidence="6" id="KW-0165">Cleavage on pair of basic residues</keyword>
<evidence type="ECO:0000313" key="13">
    <source>
        <dbReference type="EMBL" id="ETE62295.1"/>
    </source>
</evidence>
<comment type="function">
    <text evidence="10">Neurotensin may play an endocrine or paracrine role in the regulation of fat metabolism. It causes contraction of smooth muscle.</text>
</comment>
<evidence type="ECO:0000256" key="12">
    <source>
        <dbReference type="SAM" id="SignalP"/>
    </source>
</evidence>
<reference evidence="13 14" key="1">
    <citation type="journal article" date="2013" name="Proc. Natl. Acad. Sci. U.S.A.">
        <title>The king cobra genome reveals dynamic gene evolution and adaptation in the snake venom system.</title>
        <authorList>
            <person name="Vonk F.J."/>
            <person name="Casewell N.R."/>
            <person name="Henkel C.V."/>
            <person name="Heimberg A.M."/>
            <person name="Jansen H.J."/>
            <person name="McCleary R.J."/>
            <person name="Kerkkamp H.M."/>
            <person name="Vos R.A."/>
            <person name="Guerreiro I."/>
            <person name="Calvete J.J."/>
            <person name="Wuster W."/>
            <person name="Woods A.E."/>
            <person name="Logan J.M."/>
            <person name="Harrison R.A."/>
            <person name="Castoe T.A."/>
            <person name="de Koning A.P."/>
            <person name="Pollock D.D."/>
            <person name="Yandell M."/>
            <person name="Calderon D."/>
            <person name="Renjifo C."/>
            <person name="Currier R.B."/>
            <person name="Salgado D."/>
            <person name="Pla D."/>
            <person name="Sanz L."/>
            <person name="Hyder A.S."/>
            <person name="Ribeiro J.M."/>
            <person name="Arntzen J.W."/>
            <person name="van den Thillart G.E."/>
            <person name="Boetzer M."/>
            <person name="Pirovano W."/>
            <person name="Dirks R.P."/>
            <person name="Spaink H.P."/>
            <person name="Duboule D."/>
            <person name="McGlinn E."/>
            <person name="Kini R.M."/>
            <person name="Richardson M.K."/>
        </authorList>
    </citation>
    <scope>NUCLEOTIDE SEQUENCE</scope>
    <source>
        <tissue evidence="13">Blood</tissue>
    </source>
</reference>
<dbReference type="InterPro" id="IPR008055">
    <property type="entry name" value="NeurotensiN"/>
</dbReference>
<keyword evidence="7 12" id="KW-0732">Signal</keyword>
<comment type="subunit">
    <text evidence="11">Interacts with NTSR1. Interacts with SORT1. Interacts with SORL1.</text>
</comment>
<dbReference type="Pfam" id="PF07421">
    <property type="entry name" value="Pro-NT_NN"/>
    <property type="match status" value="1"/>
</dbReference>
<proteinExistence type="inferred from homology"/>
<evidence type="ECO:0000256" key="6">
    <source>
        <dbReference type="ARBA" id="ARBA00022685"/>
    </source>
</evidence>
<dbReference type="AlphaFoldDB" id="V8NJN3"/>